<keyword evidence="2" id="KW-1185">Reference proteome</keyword>
<dbReference type="Proteomes" id="UP000053038">
    <property type="component" value="Unassembled WGS sequence"/>
</dbReference>
<comment type="caution">
    <text evidence="1">The sequence shown here is derived from an EMBL/GenBank/DDBJ whole genome shotgun (WGS) entry which is preliminary data.</text>
</comment>
<evidence type="ECO:0000313" key="2">
    <source>
        <dbReference type="Proteomes" id="UP000053038"/>
    </source>
</evidence>
<reference evidence="1 2" key="1">
    <citation type="submission" date="2014-10" db="EMBL/GenBank/DDBJ databases">
        <title>Genome sequence of Pectobacterium carotovorum M022.</title>
        <authorList>
            <person name="Chan K.-G."/>
            <person name="Tan W.-S."/>
        </authorList>
    </citation>
    <scope>NUCLEOTIDE SEQUENCE [LARGE SCALE GENOMIC DNA]</scope>
    <source>
        <strain evidence="1 2">M022</strain>
    </source>
</reference>
<dbReference type="EMBL" id="JSXC01000030">
    <property type="protein sequence ID" value="KHN51869.1"/>
    <property type="molecule type" value="Genomic_DNA"/>
</dbReference>
<name>A0A7V8L5A4_9GAMM</name>
<evidence type="ECO:0000313" key="1">
    <source>
        <dbReference type="EMBL" id="KHN51869.1"/>
    </source>
</evidence>
<gene>
    <name evidence="1" type="ORF">OI69_09375</name>
</gene>
<dbReference type="AlphaFoldDB" id="A0A7V8L5A4"/>
<organism evidence="1 2">
    <name type="scientific">Pectobacterium fontis</name>
    <dbReference type="NCBI Taxonomy" id="2558042"/>
    <lineage>
        <taxon>Bacteria</taxon>
        <taxon>Pseudomonadati</taxon>
        <taxon>Pseudomonadota</taxon>
        <taxon>Gammaproteobacteria</taxon>
        <taxon>Enterobacterales</taxon>
        <taxon>Pectobacteriaceae</taxon>
        <taxon>Pectobacterium</taxon>
    </lineage>
</organism>
<accession>A0A7V8L5A4</accession>
<protein>
    <submittedName>
        <fullName evidence="1">Uncharacterized protein</fullName>
    </submittedName>
</protein>
<sequence>MLLAAILGSFSSKRNYNIEACAFKTERIELIKIVSIHNDNMYDFSDRTKYRFIITMRKNVLMRFYTFTLNLLGSNRAKQTPPRPIQQYIVNNSIQVNGQGVAL</sequence>
<proteinExistence type="predicted"/>